<name>W6UBS7_ECHGR</name>
<dbReference type="Proteomes" id="UP000019149">
    <property type="component" value="Unassembled WGS sequence"/>
</dbReference>
<dbReference type="EMBL" id="APAU02000059">
    <property type="protein sequence ID" value="EUB58570.1"/>
    <property type="molecule type" value="Genomic_DNA"/>
</dbReference>
<proteinExistence type="predicted"/>
<dbReference type="CTD" id="36342272"/>
<comment type="caution">
    <text evidence="1">The sequence shown here is derived from an EMBL/GenBank/DDBJ whole genome shotgun (WGS) entry which is preliminary data.</text>
</comment>
<dbReference type="AlphaFoldDB" id="W6UBS7"/>
<dbReference type="GeneID" id="36342272"/>
<dbReference type="RefSeq" id="XP_024349766.1">
    <property type="nucleotide sequence ID" value="XM_024495806.1"/>
</dbReference>
<protein>
    <submittedName>
        <fullName evidence="1">Uncharacterized protein</fullName>
    </submittedName>
</protein>
<gene>
    <name evidence="1" type="ORF">EGR_06557</name>
</gene>
<evidence type="ECO:0000313" key="2">
    <source>
        <dbReference type="Proteomes" id="UP000019149"/>
    </source>
</evidence>
<evidence type="ECO:0000313" key="1">
    <source>
        <dbReference type="EMBL" id="EUB58570.1"/>
    </source>
</evidence>
<accession>W6UBS7</accession>
<dbReference type="KEGG" id="egl:EGR_06557"/>
<sequence>MISREAFEVSEVSPNSNRIYHVHPSIFPLGGQQG</sequence>
<keyword evidence="2" id="KW-1185">Reference proteome</keyword>
<reference evidence="1 2" key="1">
    <citation type="journal article" date="2013" name="Nat. Genet.">
        <title>The genome of the hydatid tapeworm Echinococcus granulosus.</title>
        <authorList>
            <person name="Zheng H."/>
            <person name="Zhang W."/>
            <person name="Zhang L."/>
            <person name="Zhang Z."/>
            <person name="Li J."/>
            <person name="Lu G."/>
            <person name="Zhu Y."/>
            <person name="Wang Y."/>
            <person name="Huang Y."/>
            <person name="Liu J."/>
            <person name="Kang H."/>
            <person name="Chen J."/>
            <person name="Wang L."/>
            <person name="Chen A."/>
            <person name="Yu S."/>
            <person name="Gao Z."/>
            <person name="Jin L."/>
            <person name="Gu W."/>
            <person name="Wang Z."/>
            <person name="Zhao L."/>
            <person name="Shi B."/>
            <person name="Wen H."/>
            <person name="Lin R."/>
            <person name="Jones M.K."/>
            <person name="Brejova B."/>
            <person name="Vinar T."/>
            <person name="Zhao G."/>
            <person name="McManus D.P."/>
            <person name="Chen Z."/>
            <person name="Zhou Y."/>
            <person name="Wang S."/>
        </authorList>
    </citation>
    <scope>NUCLEOTIDE SEQUENCE [LARGE SCALE GENOMIC DNA]</scope>
</reference>
<organism evidence="1 2">
    <name type="scientific">Echinococcus granulosus</name>
    <name type="common">Hydatid tapeworm</name>
    <dbReference type="NCBI Taxonomy" id="6210"/>
    <lineage>
        <taxon>Eukaryota</taxon>
        <taxon>Metazoa</taxon>
        <taxon>Spiralia</taxon>
        <taxon>Lophotrochozoa</taxon>
        <taxon>Platyhelminthes</taxon>
        <taxon>Cestoda</taxon>
        <taxon>Eucestoda</taxon>
        <taxon>Cyclophyllidea</taxon>
        <taxon>Taeniidae</taxon>
        <taxon>Echinococcus</taxon>
        <taxon>Echinococcus granulosus group</taxon>
    </lineage>
</organism>